<feature type="domain" description="HTH psq-type" evidence="13">
    <location>
        <begin position="511"/>
        <end position="548"/>
    </location>
</feature>
<reference evidence="15" key="1">
    <citation type="journal article" date="2021" name="Genome Biol. Evol.">
        <title>A High-Quality Reference Genome for a Parasitic Bivalve with Doubly Uniparental Inheritance (Bivalvia: Unionida).</title>
        <authorList>
            <person name="Smith C.H."/>
        </authorList>
    </citation>
    <scope>NUCLEOTIDE SEQUENCE</scope>
    <source>
        <strain evidence="15">CHS0354</strain>
    </source>
</reference>
<protein>
    <recommendedName>
        <fullName evidence="3">hydroxymethylglutaryl-CoA synthase</fullName>
        <ecNumber evidence="3">2.3.3.10</ecNumber>
    </recommendedName>
</protein>
<reference evidence="15" key="2">
    <citation type="journal article" date="2021" name="Genome Biol. Evol.">
        <title>Developing a high-quality reference genome for a parasitic bivalve with doubly uniparental inheritance (Bivalvia: Unionida).</title>
        <authorList>
            <person name="Smith C.H."/>
        </authorList>
    </citation>
    <scope>NUCLEOTIDE SEQUENCE</scope>
    <source>
        <strain evidence="15">CHS0354</strain>
        <tissue evidence="15">Mantle</tissue>
    </source>
</reference>
<evidence type="ECO:0000256" key="10">
    <source>
        <dbReference type="SAM" id="MobiDB-lite"/>
    </source>
</evidence>
<dbReference type="Gene3D" id="1.10.10.60">
    <property type="entry name" value="Homeodomain-like"/>
    <property type="match status" value="1"/>
</dbReference>
<feature type="domain" description="Hydroxymethylglutaryl-coenzyme A synthase N-terminal" evidence="11">
    <location>
        <begin position="13"/>
        <end position="186"/>
    </location>
</feature>
<evidence type="ECO:0000256" key="5">
    <source>
        <dbReference type="ARBA" id="ARBA00022955"/>
    </source>
</evidence>
<organism evidence="15 16">
    <name type="scientific">Potamilus streckersoni</name>
    <dbReference type="NCBI Taxonomy" id="2493646"/>
    <lineage>
        <taxon>Eukaryota</taxon>
        <taxon>Metazoa</taxon>
        <taxon>Spiralia</taxon>
        <taxon>Lophotrochozoa</taxon>
        <taxon>Mollusca</taxon>
        <taxon>Bivalvia</taxon>
        <taxon>Autobranchia</taxon>
        <taxon>Heteroconchia</taxon>
        <taxon>Palaeoheterodonta</taxon>
        <taxon>Unionida</taxon>
        <taxon>Unionoidea</taxon>
        <taxon>Unionidae</taxon>
        <taxon>Ambleminae</taxon>
        <taxon>Lampsilini</taxon>
        <taxon>Potamilus</taxon>
    </lineage>
</organism>
<dbReference type="PANTHER" id="PTHR43323">
    <property type="entry name" value="3-HYDROXY-3-METHYLGLUTARYL COENZYME A SYNTHASE"/>
    <property type="match status" value="1"/>
</dbReference>
<evidence type="ECO:0000313" key="16">
    <source>
        <dbReference type="Proteomes" id="UP001195483"/>
    </source>
</evidence>
<feature type="domain" description="Hydroxymethylglutaryl-coenzyme A synthase C-terminal" evidence="14">
    <location>
        <begin position="187"/>
        <end position="467"/>
    </location>
</feature>
<accession>A0AAE0WAQ3</accession>
<dbReference type="GO" id="GO:0006084">
    <property type="term" value="P:acetyl-CoA metabolic process"/>
    <property type="evidence" value="ECO:0007669"/>
    <property type="project" value="InterPro"/>
</dbReference>
<comment type="pathway">
    <text evidence="1">Metabolic intermediate biosynthesis; (R)-mevalonate biosynthesis; (R)-mevalonate from acetyl-CoA: step 2/3.</text>
</comment>
<dbReference type="EMBL" id="JAEAOA010000671">
    <property type="protein sequence ID" value="KAK3607666.1"/>
    <property type="molecule type" value="Genomic_DNA"/>
</dbReference>
<evidence type="ECO:0000256" key="6">
    <source>
        <dbReference type="ARBA" id="ARBA00023011"/>
    </source>
</evidence>
<evidence type="ECO:0000259" key="11">
    <source>
        <dbReference type="Pfam" id="PF01154"/>
    </source>
</evidence>
<dbReference type="GO" id="GO:0003677">
    <property type="term" value="F:DNA binding"/>
    <property type="evidence" value="ECO:0007669"/>
    <property type="project" value="InterPro"/>
</dbReference>
<feature type="binding site" evidence="9">
    <location>
        <position position="221"/>
    </location>
    <ligand>
        <name>CoA</name>
        <dbReference type="ChEBI" id="CHEBI:57287"/>
    </ligand>
</feature>
<evidence type="ECO:0000259" key="12">
    <source>
        <dbReference type="Pfam" id="PF03184"/>
    </source>
</evidence>
<dbReference type="Pfam" id="PF05225">
    <property type="entry name" value="HTH_psq"/>
    <property type="match status" value="1"/>
</dbReference>
<feature type="active site" description="Proton donor/acceptor" evidence="8">
    <location>
        <position position="95"/>
    </location>
</feature>
<evidence type="ECO:0000256" key="8">
    <source>
        <dbReference type="PIRSR" id="PIRSR610122-1"/>
    </source>
</evidence>
<dbReference type="GO" id="GO:0016126">
    <property type="term" value="P:sterol biosynthetic process"/>
    <property type="evidence" value="ECO:0007669"/>
    <property type="project" value="UniProtKB-KW"/>
</dbReference>
<feature type="region of interest" description="Disordered" evidence="10">
    <location>
        <begin position="991"/>
        <end position="1012"/>
    </location>
</feature>
<dbReference type="InterPro" id="IPR016039">
    <property type="entry name" value="Thiolase-like"/>
</dbReference>
<dbReference type="GO" id="GO:0010142">
    <property type="term" value="P:farnesyl diphosphate biosynthetic process, mevalonate pathway"/>
    <property type="evidence" value="ECO:0007669"/>
    <property type="project" value="InterPro"/>
</dbReference>
<evidence type="ECO:0000256" key="9">
    <source>
        <dbReference type="PIRSR" id="PIRSR610122-2"/>
    </source>
</evidence>
<dbReference type="Gene3D" id="3.40.47.10">
    <property type="match status" value="1"/>
</dbReference>
<evidence type="ECO:0000259" key="13">
    <source>
        <dbReference type="Pfam" id="PF05225"/>
    </source>
</evidence>
<keyword evidence="6" id="KW-1207">Sterol metabolism</keyword>
<dbReference type="PANTHER" id="PTHR43323:SF2">
    <property type="entry name" value="HYDROXYMETHYLGLUTARYL-COA SYNTHASE"/>
    <property type="match status" value="1"/>
</dbReference>
<dbReference type="FunFam" id="3.40.47.10:FF:000008">
    <property type="entry name" value="3-hydroxy-3-methylglutaryl coenzyme A synthase"/>
    <property type="match status" value="1"/>
</dbReference>
<reference evidence="15" key="3">
    <citation type="submission" date="2023-05" db="EMBL/GenBank/DDBJ databases">
        <authorList>
            <person name="Smith C.H."/>
        </authorList>
    </citation>
    <scope>NUCLEOTIDE SEQUENCE</scope>
    <source>
        <strain evidence="15">CHS0354</strain>
        <tissue evidence="15">Mantle</tissue>
    </source>
</reference>
<dbReference type="InterPro" id="IPR010122">
    <property type="entry name" value="HMG_CoA_synthase_euk"/>
</dbReference>
<dbReference type="Pfam" id="PF08540">
    <property type="entry name" value="HMG_CoA_synt_C"/>
    <property type="match status" value="1"/>
</dbReference>
<keyword evidence="5" id="KW-0444">Lipid biosynthesis</keyword>
<dbReference type="SUPFAM" id="SSF53901">
    <property type="entry name" value="Thiolase-like"/>
    <property type="match status" value="2"/>
</dbReference>
<keyword evidence="4" id="KW-0808">Transferase</keyword>
<dbReference type="NCBIfam" id="TIGR01833">
    <property type="entry name" value="HMG-CoA-S_euk"/>
    <property type="match status" value="1"/>
</dbReference>
<dbReference type="InterPro" id="IPR004875">
    <property type="entry name" value="DDE_SF_endonuclease_dom"/>
</dbReference>
<proteinExistence type="inferred from homology"/>
<feature type="domain" description="DDE-1" evidence="12">
    <location>
        <begin position="704"/>
        <end position="868"/>
    </location>
</feature>
<dbReference type="Proteomes" id="UP001195483">
    <property type="component" value="Unassembled WGS sequence"/>
</dbReference>
<evidence type="ECO:0000256" key="3">
    <source>
        <dbReference type="ARBA" id="ARBA00012978"/>
    </source>
</evidence>
<feature type="compositionally biased region" description="Basic residues" evidence="10">
    <location>
        <begin position="997"/>
        <end position="1006"/>
    </location>
</feature>
<dbReference type="Pfam" id="PF01154">
    <property type="entry name" value="HMG_CoA_synt_N"/>
    <property type="match status" value="1"/>
</dbReference>
<feature type="binding site" evidence="9">
    <location>
        <position position="271"/>
    </location>
    <ligand>
        <name>CoA</name>
        <dbReference type="ChEBI" id="CHEBI:57287"/>
    </ligand>
</feature>
<gene>
    <name evidence="15" type="ORF">CHS0354_010654</name>
</gene>
<comment type="similarity">
    <text evidence="2">Belongs to the thiolase-like superfamily. HMG-CoA synthase family.</text>
</comment>
<keyword evidence="5" id="KW-0443">Lipid metabolism</keyword>
<keyword evidence="6" id="KW-0753">Steroid metabolism</keyword>
<dbReference type="InterPro" id="IPR013746">
    <property type="entry name" value="HMG_CoA_synt_C_dom"/>
</dbReference>
<dbReference type="InterPro" id="IPR009057">
    <property type="entry name" value="Homeodomain-like_sf"/>
</dbReference>
<dbReference type="InterPro" id="IPR007889">
    <property type="entry name" value="HTH_Psq"/>
</dbReference>
<evidence type="ECO:0000259" key="14">
    <source>
        <dbReference type="Pfam" id="PF08540"/>
    </source>
</evidence>
<feature type="active site" description="Proton donor/acceptor" evidence="8">
    <location>
        <position position="262"/>
    </location>
</feature>
<evidence type="ECO:0000313" key="15">
    <source>
        <dbReference type="EMBL" id="KAK3607666.1"/>
    </source>
</evidence>
<name>A0AAE0WAQ3_9BIVA</name>
<feature type="binding site" evidence="9">
    <location>
        <position position="167"/>
    </location>
    <ligand>
        <name>CoA</name>
        <dbReference type="ChEBI" id="CHEBI:57287"/>
    </ligand>
</feature>
<dbReference type="InterPro" id="IPR013528">
    <property type="entry name" value="HMG_CoA_synth_N"/>
</dbReference>
<feature type="active site" description="Acyl-thioester intermediate" evidence="8">
    <location>
        <position position="129"/>
    </location>
</feature>
<evidence type="ECO:0000256" key="7">
    <source>
        <dbReference type="ARBA" id="ARBA00049887"/>
    </source>
</evidence>
<comment type="caution">
    <text evidence="15">The sequence shown here is derived from an EMBL/GenBank/DDBJ whole genome shotgun (WGS) entry which is preliminary data.</text>
</comment>
<keyword evidence="6" id="KW-0756">Sterol biosynthesis</keyword>
<evidence type="ECO:0000256" key="1">
    <source>
        <dbReference type="ARBA" id="ARBA00005218"/>
    </source>
</evidence>
<feature type="binding site" evidence="9">
    <location>
        <position position="267"/>
    </location>
    <ligand>
        <name>CoA</name>
        <dbReference type="ChEBI" id="CHEBI:57287"/>
    </ligand>
</feature>
<dbReference type="GO" id="GO:0004421">
    <property type="term" value="F:hydroxymethylglutaryl-CoA synthase activity"/>
    <property type="evidence" value="ECO:0007669"/>
    <property type="project" value="UniProtKB-EC"/>
</dbReference>
<comment type="catalytic activity">
    <reaction evidence="7">
        <text>acetoacetyl-CoA + acetyl-CoA + H2O = (3S)-3-hydroxy-3-methylglutaryl-CoA + CoA + H(+)</text>
        <dbReference type="Rhea" id="RHEA:10188"/>
        <dbReference type="ChEBI" id="CHEBI:15377"/>
        <dbReference type="ChEBI" id="CHEBI:15378"/>
        <dbReference type="ChEBI" id="CHEBI:43074"/>
        <dbReference type="ChEBI" id="CHEBI:57286"/>
        <dbReference type="ChEBI" id="CHEBI:57287"/>
        <dbReference type="ChEBI" id="CHEBI:57288"/>
        <dbReference type="EC" id="2.3.3.10"/>
    </reaction>
    <physiologicalReaction direction="left-to-right" evidence="7">
        <dbReference type="Rhea" id="RHEA:10189"/>
    </physiologicalReaction>
</comment>
<dbReference type="EC" id="2.3.3.10" evidence="3"/>
<dbReference type="AlphaFoldDB" id="A0AAE0WAQ3"/>
<keyword evidence="5" id="KW-0752">Steroid biosynthesis</keyword>
<evidence type="ECO:0000256" key="4">
    <source>
        <dbReference type="ARBA" id="ARBA00022679"/>
    </source>
</evidence>
<evidence type="ECO:0000256" key="2">
    <source>
        <dbReference type="ARBA" id="ARBA00007061"/>
    </source>
</evidence>
<sequence>MMPGSAKSDRICWPDDVGILALEVYFPSEYVDQSELEQFDGVSTGKYTIGLGQDKMGFCSDREDVNSLCLTVVQKLMERHQIPYTAIGRLEVGTETILDKSKSTKTVLMQLFENSGNTSIEGIDTTNACYGGTAALFNAIHWIESSAWDGRFALVVAGDIAVYATGNARCTGGAGAVAILLGSNAPLIFDRGLRATHMQHVYDFYKPNMASEYPVVDGKLSIECYLHALDKCYEIFSSKAKTAGIKGSSGSLLDCADAFVFHSPYCKLVRKSVGRLMLNDFLQDPNPDLIGRYSGLEPYKGIRLEDTYFNKDLETAFMTASKDIFEKKTKPSIYMANQVGNMYTPSVFGGLISYLVSGNAQDLAGKRVVLFSYGSGLASSMYSLHISDDLSTTSPLHKLLNNLSDVKTRLESRRKVAPKEFDRVMKLREETHNKAPYCPVGSVDILFPGTWYLAGVDSMHRRKYERKLHEEFKASLDPVVRNDTSKVSQSKQSLKTFQEHKVHYRLYSKAAMAAAMKKFKETGCSIRKAAKEYGIPEASLRHRLSGRVNPEATRSGPPPLFSAEEETRLADHLKLTASFGYGYGRTEIIQFATDYAIEVGHRDQDHPLTPQWYTSFISRRPDLKTIRKARSLNTQLARATSVECVSAYYIELQKILNNFNLIDKLERIFIMNEKMISTIDKIHSDLSFNETNSSANTLESWSKFTVIGCGNANGDHIPPFLIFPEGMSKELEEYKYGIVDVDATKLGKSNNVIMKKYLTDHLIKSLPLRTPDNPVLLLYDGHNSSTSLGLVEWARTEHIVMFVLPSHTSHIFQQVDAGIFGSFENIFDNECKKYVRKHNTPLTKKNICTFASKAYSKALSTENLKAAFKKLGICPFNSGNLLVTNGNLKFQMSLKREQILNQENAKIDAVKEAVVRTVEEAVVEAVEEAVIEAVEEGMVNENEVISVTDISEPQPFIPGNSATGIIIKLNPAKMCKYTSTIRSGKLSLEDDVEHKNMSSRKRKQSKKTGLTK</sequence>
<keyword evidence="16" id="KW-1185">Reference proteome</keyword>
<dbReference type="Pfam" id="PF03184">
    <property type="entry name" value="DDE_1"/>
    <property type="match status" value="1"/>
</dbReference>
<dbReference type="SUPFAM" id="SSF46689">
    <property type="entry name" value="Homeodomain-like"/>
    <property type="match status" value="1"/>
</dbReference>
<dbReference type="CDD" id="cd00827">
    <property type="entry name" value="init_cond_enzymes"/>
    <property type="match status" value="1"/>
</dbReference>